<accession>A0A1G6ICU1</accession>
<dbReference type="Gene3D" id="3.10.105.10">
    <property type="entry name" value="Dipeptide-binding Protein, Domain 3"/>
    <property type="match status" value="1"/>
</dbReference>
<dbReference type="InterPro" id="IPR023765">
    <property type="entry name" value="SBP_5_CS"/>
</dbReference>
<dbReference type="PANTHER" id="PTHR30290:SF79">
    <property type="entry name" value="DIPEPTIDE-BINDING PROTEIN DPPE"/>
    <property type="match status" value="1"/>
</dbReference>
<dbReference type="CDD" id="cd08504">
    <property type="entry name" value="PBP2_OppA"/>
    <property type="match status" value="1"/>
</dbReference>
<evidence type="ECO:0000256" key="8">
    <source>
        <dbReference type="SAM" id="SignalP"/>
    </source>
</evidence>
<evidence type="ECO:0000256" key="2">
    <source>
        <dbReference type="ARBA" id="ARBA00005695"/>
    </source>
</evidence>
<evidence type="ECO:0000256" key="6">
    <source>
        <dbReference type="ARBA" id="ARBA00023139"/>
    </source>
</evidence>
<dbReference type="PROSITE" id="PS51257">
    <property type="entry name" value="PROKAR_LIPOPROTEIN"/>
    <property type="match status" value="1"/>
</dbReference>
<dbReference type="InterPro" id="IPR039424">
    <property type="entry name" value="SBP_5"/>
</dbReference>
<proteinExistence type="inferred from homology"/>
<feature type="signal peptide" evidence="8">
    <location>
        <begin position="1"/>
        <end position="22"/>
    </location>
</feature>
<dbReference type="GO" id="GO:1904680">
    <property type="term" value="F:peptide transmembrane transporter activity"/>
    <property type="evidence" value="ECO:0007669"/>
    <property type="project" value="TreeGrafter"/>
</dbReference>
<keyword evidence="6" id="KW-0564">Palmitate</keyword>
<keyword evidence="11" id="KW-1185">Reference proteome</keyword>
<dbReference type="GO" id="GO:0030288">
    <property type="term" value="C:outer membrane-bounded periplasmic space"/>
    <property type="evidence" value="ECO:0007669"/>
    <property type="project" value="UniProtKB-ARBA"/>
</dbReference>
<dbReference type="STRING" id="361279.SAMN05421663_101236"/>
<name>A0A1G6ICU1_9BACI</name>
<keyword evidence="3" id="KW-0813">Transport</keyword>
<dbReference type="FunFam" id="3.90.76.10:FF:000001">
    <property type="entry name" value="Oligopeptide ABC transporter substrate-binding protein"/>
    <property type="match status" value="1"/>
</dbReference>
<dbReference type="PROSITE" id="PS01040">
    <property type="entry name" value="SBP_BACTERIAL_5"/>
    <property type="match status" value="1"/>
</dbReference>
<dbReference type="EMBL" id="FMZB01000001">
    <property type="protein sequence ID" value="SDC04278.1"/>
    <property type="molecule type" value="Genomic_DNA"/>
</dbReference>
<feature type="domain" description="Solute-binding protein family 5" evidence="9">
    <location>
        <begin position="85"/>
        <end position="463"/>
    </location>
</feature>
<keyword evidence="4 8" id="KW-0732">Signal</keyword>
<dbReference type="Proteomes" id="UP000198666">
    <property type="component" value="Unassembled WGS sequence"/>
</dbReference>
<feature type="chain" id="PRO_5038697083" evidence="8">
    <location>
        <begin position="23"/>
        <end position="541"/>
    </location>
</feature>
<dbReference type="FunFam" id="3.10.105.10:FF:000001">
    <property type="entry name" value="Oligopeptide ABC transporter, oligopeptide-binding protein"/>
    <property type="match status" value="1"/>
</dbReference>
<dbReference type="GO" id="GO:0043190">
    <property type="term" value="C:ATP-binding cassette (ABC) transporter complex"/>
    <property type="evidence" value="ECO:0007669"/>
    <property type="project" value="InterPro"/>
</dbReference>
<reference evidence="11" key="1">
    <citation type="submission" date="2016-10" db="EMBL/GenBank/DDBJ databases">
        <authorList>
            <person name="Varghese N."/>
            <person name="Submissions S."/>
        </authorList>
    </citation>
    <scope>NUCLEOTIDE SEQUENCE [LARGE SCALE GENOMIC DNA]</scope>
    <source>
        <strain evidence="11">DSM 21620</strain>
    </source>
</reference>
<dbReference type="GO" id="GO:0015833">
    <property type="term" value="P:peptide transport"/>
    <property type="evidence" value="ECO:0007669"/>
    <property type="project" value="UniProtKB-KW"/>
</dbReference>
<dbReference type="InterPro" id="IPR000914">
    <property type="entry name" value="SBP_5_dom"/>
</dbReference>
<evidence type="ECO:0000256" key="3">
    <source>
        <dbReference type="ARBA" id="ARBA00022448"/>
    </source>
</evidence>
<dbReference type="SUPFAM" id="SSF53850">
    <property type="entry name" value="Periplasmic binding protein-like II"/>
    <property type="match status" value="1"/>
</dbReference>
<comment type="subcellular location">
    <subcellularLocation>
        <location evidence="1">Cell membrane</location>
        <topology evidence="1">Lipid-anchor</topology>
    </subcellularLocation>
</comment>
<dbReference type="AlphaFoldDB" id="A0A1G6ICU1"/>
<dbReference type="Gene3D" id="3.90.76.10">
    <property type="entry name" value="Dipeptide-binding Protein, Domain 1"/>
    <property type="match status" value="1"/>
</dbReference>
<dbReference type="PIRSF" id="PIRSF002741">
    <property type="entry name" value="MppA"/>
    <property type="match status" value="1"/>
</dbReference>
<dbReference type="RefSeq" id="WP_093725161.1">
    <property type="nucleotide sequence ID" value="NZ_FMZB01000001.1"/>
</dbReference>
<dbReference type="InterPro" id="IPR030678">
    <property type="entry name" value="Peptide/Ni-bd"/>
</dbReference>
<comment type="similarity">
    <text evidence="2">Belongs to the bacterial solute-binding protein 5 family.</text>
</comment>
<dbReference type="Gene3D" id="3.40.190.10">
    <property type="entry name" value="Periplasmic binding protein-like II"/>
    <property type="match status" value="1"/>
</dbReference>
<evidence type="ECO:0000256" key="1">
    <source>
        <dbReference type="ARBA" id="ARBA00004193"/>
    </source>
</evidence>
<dbReference type="PANTHER" id="PTHR30290">
    <property type="entry name" value="PERIPLASMIC BINDING COMPONENT OF ABC TRANSPORTER"/>
    <property type="match status" value="1"/>
</dbReference>
<evidence type="ECO:0000259" key="9">
    <source>
        <dbReference type="Pfam" id="PF00496"/>
    </source>
</evidence>
<evidence type="ECO:0000313" key="11">
    <source>
        <dbReference type="Proteomes" id="UP000198666"/>
    </source>
</evidence>
<keyword evidence="5" id="KW-0653">Protein transport</keyword>
<sequence length="541" mass="60862">MKRNWKLSIIACLAALVLLLSACTANNSAGGSGDGEDGEDKKILRLNNGQEPTSLDPPEGFDSASWVMVNNLMEGLTRLDESHQPQAAMAESWEVSDDGKEYIFKLRDDAKWSNGDDVTASDFVYAWKHMLDPEQAYQPAFLAYVIEGAEAYNSGEGSADDVGIEAVDEKTFKVTLTAPTGYFLNLLTNPAFFPVNEKVADENPEWFAEADTYVSNGPFKIDSWSHDKELIMVKNPEYWDADTVKLDQVNWAMVADRNTEYQMYQSGDLDRSSIPADNAKELMESEELVTEVQAGDQFLRFNVQKEPFTNEKIRKAFAMAMNRDDIVEFVRGIGEQPARGFVPYGFETPGGGDFREENGDLVQDDVAEAKKLLEEGMAEEGWDELPAVTLTYGTNTENERLAEGVQSMLSENLGVDVELQTVESSVFSEEQTKLVYQLFRGSFLADYGDPVNFLESFTTESSSNRTGWSNEEYDKLIADSKTQTDEAKRFEMLMEAEKILMDEMPIVPLHFYQHVYLQKTNVKNVIMHPVGYLELKWADIE</sequence>
<dbReference type="Pfam" id="PF00496">
    <property type="entry name" value="SBP_bac_5"/>
    <property type="match status" value="1"/>
</dbReference>
<evidence type="ECO:0000256" key="4">
    <source>
        <dbReference type="ARBA" id="ARBA00022729"/>
    </source>
</evidence>
<gene>
    <name evidence="10" type="ORF">SAMN05421663_101236</name>
</gene>
<keyword evidence="5" id="KW-0571">Peptide transport</keyword>
<dbReference type="OrthoDB" id="9801912at2"/>
<evidence type="ECO:0000256" key="7">
    <source>
        <dbReference type="ARBA" id="ARBA00023288"/>
    </source>
</evidence>
<keyword evidence="7" id="KW-0449">Lipoprotein</keyword>
<evidence type="ECO:0000256" key="5">
    <source>
        <dbReference type="ARBA" id="ARBA00022856"/>
    </source>
</evidence>
<organism evidence="10 11">
    <name type="scientific">Terribacillus halophilus</name>
    <dbReference type="NCBI Taxonomy" id="361279"/>
    <lineage>
        <taxon>Bacteria</taxon>
        <taxon>Bacillati</taxon>
        <taxon>Bacillota</taxon>
        <taxon>Bacilli</taxon>
        <taxon>Bacillales</taxon>
        <taxon>Bacillaceae</taxon>
        <taxon>Terribacillus</taxon>
    </lineage>
</organism>
<evidence type="ECO:0000313" key="10">
    <source>
        <dbReference type="EMBL" id="SDC04278.1"/>
    </source>
</evidence>
<protein>
    <submittedName>
        <fullName evidence="10">Dipeptide transport system substrate-binding protein</fullName>
    </submittedName>
</protein>